<dbReference type="SUPFAM" id="SSF50952">
    <property type="entry name" value="Soluble quinoprotein glucose dehydrogenase"/>
    <property type="match status" value="1"/>
</dbReference>
<evidence type="ECO:0000313" key="3">
    <source>
        <dbReference type="Proteomes" id="UP000078389"/>
    </source>
</evidence>
<evidence type="ECO:0000313" key="2">
    <source>
        <dbReference type="EMBL" id="OAM79710.1"/>
    </source>
</evidence>
<evidence type="ECO:0000259" key="1">
    <source>
        <dbReference type="Pfam" id="PF07995"/>
    </source>
</evidence>
<dbReference type="NCBIfam" id="TIGR03606">
    <property type="entry name" value="non_repeat_PQQ"/>
    <property type="match status" value="1"/>
</dbReference>
<comment type="caution">
    <text evidence="2">The sequence shown here is derived from an EMBL/GenBank/DDBJ whole genome shotgun (WGS) entry which is preliminary data.</text>
</comment>
<keyword evidence="3" id="KW-1185">Reference proteome</keyword>
<dbReference type="InterPro" id="IPR019893">
    <property type="entry name" value="SndH-like"/>
</dbReference>
<dbReference type="Gene3D" id="2.120.10.30">
    <property type="entry name" value="TolB, C-terminal domain"/>
    <property type="match status" value="1"/>
</dbReference>
<proteinExistence type="predicted"/>
<dbReference type="InterPro" id="IPR011041">
    <property type="entry name" value="Quinoprot_gluc/sorb_DH_b-prop"/>
</dbReference>
<feature type="domain" description="Glucose/Sorbosone dehydrogenase" evidence="1">
    <location>
        <begin position="274"/>
        <end position="359"/>
    </location>
</feature>
<dbReference type="EMBL" id="LVVY01000062">
    <property type="protein sequence ID" value="OAM79710.1"/>
    <property type="molecule type" value="Genomic_DNA"/>
</dbReference>
<sequence>MVVLTLEGVVTGPQQGLLGLVLHPELLQGTGNDYVYVSHTYDASGGQGELDRKGKIVRFTYDQATDQLVDPVELLSGIPAGTDHNAGRMQFGPDGMLYYSAGDQGQNQFRNYQNPILSQLLPTAEQVAAEDWVSYTGKVLRIALDGSIPEDNPEIEGVRSHIYTYGHRNPQGIAFSDSGQLYEVEHGPSSDDELNLLTPGANYGWPNVSGFRDDQGYRYVNWSEAPTDLEWEINPLLAPDDVPMTTEAEFPGEITEPLASYWVVEDGFPFNEQCGIVCDPTIAPTSVYYYGAEDGGIPEWENSVLIATLKHGVIYSQPLSEDGTKAEGLPTQWLPSQNRYRDLVVGPDNRSVYIVTDSGGATTPLYGDQLTTNINHNPGAILIFTYQGGE</sequence>
<dbReference type="PANTHER" id="PTHR19328:SF13">
    <property type="entry name" value="HIPL1 PROTEIN"/>
    <property type="match status" value="1"/>
</dbReference>
<dbReference type="Pfam" id="PF07995">
    <property type="entry name" value="GSDH"/>
    <property type="match status" value="2"/>
</dbReference>
<dbReference type="AlphaFoldDB" id="A0A178I2W1"/>
<accession>A0A178I2W1</accession>
<dbReference type="InterPro" id="IPR012938">
    <property type="entry name" value="Glc/Sorbosone_DH"/>
</dbReference>
<dbReference type="InterPro" id="IPR011042">
    <property type="entry name" value="6-blade_b-propeller_TolB-like"/>
</dbReference>
<organism evidence="2 3">
    <name type="scientific">Devosia elaeis</name>
    <dbReference type="NCBI Taxonomy" id="1770058"/>
    <lineage>
        <taxon>Bacteria</taxon>
        <taxon>Pseudomonadati</taxon>
        <taxon>Pseudomonadota</taxon>
        <taxon>Alphaproteobacteria</taxon>
        <taxon>Hyphomicrobiales</taxon>
        <taxon>Devosiaceae</taxon>
        <taxon>Devosia</taxon>
    </lineage>
</organism>
<feature type="domain" description="Glucose/Sorbosone dehydrogenase" evidence="1">
    <location>
        <begin position="7"/>
        <end position="217"/>
    </location>
</feature>
<dbReference type="Proteomes" id="UP000078389">
    <property type="component" value="Unassembled WGS sequence"/>
</dbReference>
<protein>
    <recommendedName>
        <fullName evidence="1">Glucose/Sorbosone dehydrogenase domain-containing protein</fullName>
    </recommendedName>
</protein>
<gene>
    <name evidence="2" type="ORF">A3840_02945</name>
</gene>
<name>A0A178I2W1_9HYPH</name>
<dbReference type="STRING" id="1770058.A3840_02945"/>
<dbReference type="PANTHER" id="PTHR19328">
    <property type="entry name" value="HEDGEHOG-INTERACTING PROTEIN"/>
    <property type="match status" value="1"/>
</dbReference>
<reference evidence="2 3" key="1">
    <citation type="submission" date="2016-03" db="EMBL/GenBank/DDBJ databases">
        <title>Genome sequencing of Devosia sp. S37.</title>
        <authorList>
            <person name="Mohd Nor M."/>
        </authorList>
    </citation>
    <scope>NUCLEOTIDE SEQUENCE [LARGE SCALE GENOMIC DNA]</scope>
    <source>
        <strain evidence="2 3">S37</strain>
    </source>
</reference>